<feature type="compositionally biased region" description="Polar residues" evidence="1">
    <location>
        <begin position="1067"/>
        <end position="1079"/>
    </location>
</feature>
<feature type="region of interest" description="Disordered" evidence="1">
    <location>
        <begin position="447"/>
        <end position="592"/>
    </location>
</feature>
<organism evidence="3 4">
    <name type="scientific">Apiospora saccharicola</name>
    <dbReference type="NCBI Taxonomy" id="335842"/>
    <lineage>
        <taxon>Eukaryota</taxon>
        <taxon>Fungi</taxon>
        <taxon>Dikarya</taxon>
        <taxon>Ascomycota</taxon>
        <taxon>Pezizomycotina</taxon>
        <taxon>Sordariomycetes</taxon>
        <taxon>Xylariomycetidae</taxon>
        <taxon>Amphisphaeriales</taxon>
        <taxon>Apiosporaceae</taxon>
        <taxon>Apiospora</taxon>
    </lineage>
</organism>
<feature type="compositionally biased region" description="Polar residues" evidence="1">
    <location>
        <begin position="540"/>
        <end position="556"/>
    </location>
</feature>
<feature type="compositionally biased region" description="Basic and acidic residues" evidence="1">
    <location>
        <begin position="704"/>
        <end position="723"/>
    </location>
</feature>
<name>A0ABR1W2V9_9PEZI</name>
<feature type="compositionally biased region" description="Polar residues" evidence="1">
    <location>
        <begin position="887"/>
        <end position="896"/>
    </location>
</feature>
<evidence type="ECO:0000256" key="1">
    <source>
        <dbReference type="SAM" id="MobiDB-lite"/>
    </source>
</evidence>
<feature type="compositionally biased region" description="Pro residues" evidence="1">
    <location>
        <begin position="1149"/>
        <end position="1165"/>
    </location>
</feature>
<feature type="region of interest" description="Disordered" evidence="1">
    <location>
        <begin position="609"/>
        <end position="809"/>
    </location>
</feature>
<reference evidence="3 4" key="1">
    <citation type="submission" date="2023-01" db="EMBL/GenBank/DDBJ databases">
        <title>Analysis of 21 Apiospora genomes using comparative genomics revels a genus with tremendous synthesis potential of carbohydrate active enzymes and secondary metabolites.</title>
        <authorList>
            <person name="Sorensen T."/>
        </authorList>
    </citation>
    <scope>NUCLEOTIDE SEQUENCE [LARGE SCALE GENOMIC DNA]</scope>
    <source>
        <strain evidence="3 4">CBS 83171</strain>
    </source>
</reference>
<sequence>MDADEGWTAFRAICARPSCRNKEVNVDCQQCKLVRYCSRDCSIKDHDRHLSLCQSHQSRKSPSYMAQQDTRTLVVEDDKNDPYPHLGSNPYNKPDSGKEPRLFSKHPVKSLIAPGDKVEGDEVNIQINGSGDLGILIETFLSVPQGSETKYNFYIDESDEETTARMFAVLVMANSGNHYVQSAEAILHYWYSAFLPDWVVIILERQVQQAVSEVQAKIPYASGDESIDYHKDCGSSEDSTTKVFEASFSPEFTRAHLGNYAFRSMLHQGRAALQRANNINDRRDDIGRELSDGWIPSEWRSSRMEYLRTGVLLPITASKDEFKYPNPAFFPNWDRCQDYGFDPMEAWANMYKHPKRTNVPTDDFHGNFFFFMREKLLRFFVALDRVRNYKITVSSHRPPGASIPWNMRWTTGPSVKVIRLDTLDAEDLGDINVIKDFQGLINACHGRTKSGSSQATIVAAERPDDHAEQVVEATDNHERGDQEQQRAEQAKKKRLKKLEKRKAAKARKKSQAAASKSVSEAQNDSNQDGVLSKTAIHTPGSFSDATTGSSGVMFTPSSSSVASEQSQRLHEHLPPMAPAKEKEPCTYEQERELERLASTPTAVVHDQFEAASPEDTEEQWVTVTKKQKPKKLGNRIHFKGQHTPAPTNSLRRRVSTKSVTSSPLSINANAVPGQQALKMGRKYRESRTAYSSPPRGGVDFWGNYRDDDSVSTPDEKGLEHSEPEANASPNSQPSPVELPRLPNPVPLDGPMLGLWTETPEQETEALAQQVREKPTQEAPEELAQEASDTTTDAPSNGDEVSVQLPPVSQGIVDTQAPIVIPSRDPYDYSNVPLIRYPEPVRNDTNPNERIIYKSITYRYGRKRATITATVNFPPEPTDNAGRETEDGQSGSPQSADQKAEHPDETGPAVDPVADSAANLINEASTVTDAPAADSAADNGTASHTAVSGSNDVADRDTVVETAISSDVNTVADAPAADSVADNDTANHTNVSGNDDVEDQDQHTVVETATTNEENTVTNALAAEPKLTKAQKKNEKRKKDKVKAKERAKAKKTKIQAAAQTQATADASDNSAARTVNQAEMLSGSGAGQASVESPNPPSGLDILATAAAIIKQDAARSETGQVSTIPEQPASSEPIDQVDGSPETLQLPASPPPSSVTASDPPPRPSHASSRTARGFSKPKKEDKTDDEEKKQ</sequence>
<evidence type="ECO:0000313" key="4">
    <source>
        <dbReference type="Proteomes" id="UP001446871"/>
    </source>
</evidence>
<feature type="compositionally biased region" description="Basic residues" evidence="1">
    <location>
        <begin position="491"/>
        <end position="510"/>
    </location>
</feature>
<feature type="compositionally biased region" description="Basic residues" evidence="1">
    <location>
        <begin position="1028"/>
        <end position="1053"/>
    </location>
</feature>
<dbReference type="Pfam" id="PF14737">
    <property type="entry name" value="DUF4470"/>
    <property type="match status" value="1"/>
</dbReference>
<feature type="region of interest" description="Disordered" evidence="1">
    <location>
        <begin position="867"/>
        <end position="1100"/>
    </location>
</feature>
<feature type="compositionally biased region" description="Basic residues" evidence="1">
    <location>
        <begin position="625"/>
        <end position="640"/>
    </location>
</feature>
<feature type="compositionally biased region" description="Low complexity" evidence="1">
    <location>
        <begin position="1004"/>
        <end position="1023"/>
    </location>
</feature>
<feature type="compositionally biased region" description="Basic and acidic residues" evidence="1">
    <location>
        <begin position="461"/>
        <end position="490"/>
    </location>
</feature>
<feature type="region of interest" description="Disordered" evidence="1">
    <location>
        <begin position="77"/>
        <end position="100"/>
    </location>
</feature>
<feature type="compositionally biased region" description="Low complexity" evidence="1">
    <location>
        <begin position="1054"/>
        <end position="1066"/>
    </location>
</feature>
<protein>
    <recommendedName>
        <fullName evidence="2">DUF4470 domain-containing protein</fullName>
    </recommendedName>
</protein>
<dbReference type="InterPro" id="IPR027974">
    <property type="entry name" value="DUF4470"/>
</dbReference>
<feature type="compositionally biased region" description="Polar residues" evidence="1">
    <location>
        <begin position="1118"/>
        <end position="1131"/>
    </location>
</feature>
<feature type="compositionally biased region" description="Low complexity" evidence="1">
    <location>
        <begin position="557"/>
        <end position="566"/>
    </location>
</feature>
<dbReference type="SUPFAM" id="SSF144232">
    <property type="entry name" value="HIT/MYND zinc finger-like"/>
    <property type="match status" value="1"/>
</dbReference>
<feature type="region of interest" description="Disordered" evidence="1">
    <location>
        <begin position="1113"/>
        <end position="1192"/>
    </location>
</feature>
<dbReference type="Proteomes" id="UP001446871">
    <property type="component" value="Unassembled WGS sequence"/>
</dbReference>
<evidence type="ECO:0000313" key="3">
    <source>
        <dbReference type="EMBL" id="KAK8077814.1"/>
    </source>
</evidence>
<feature type="compositionally biased region" description="Basic and acidic residues" evidence="1">
    <location>
        <begin position="567"/>
        <end position="592"/>
    </location>
</feature>
<proteinExistence type="predicted"/>
<comment type="caution">
    <text evidence="3">The sequence shown here is derived from an EMBL/GenBank/DDBJ whole genome shotgun (WGS) entry which is preliminary data.</text>
</comment>
<evidence type="ECO:0000259" key="2">
    <source>
        <dbReference type="Pfam" id="PF14737"/>
    </source>
</evidence>
<feature type="compositionally biased region" description="Low complexity" evidence="1">
    <location>
        <begin position="511"/>
        <end position="522"/>
    </location>
</feature>
<gene>
    <name evidence="3" type="ORF">PG996_003984</name>
</gene>
<accession>A0ABR1W2V9</accession>
<feature type="compositionally biased region" description="Polar residues" evidence="1">
    <location>
        <begin position="937"/>
        <end position="950"/>
    </location>
</feature>
<feature type="domain" description="DUF4470" evidence="2">
    <location>
        <begin position="116"/>
        <end position="195"/>
    </location>
</feature>
<dbReference type="EMBL" id="JAQQWM010000002">
    <property type="protein sequence ID" value="KAK8077814.1"/>
    <property type="molecule type" value="Genomic_DNA"/>
</dbReference>
<keyword evidence="4" id="KW-1185">Reference proteome</keyword>
<feature type="compositionally biased region" description="Basic and acidic residues" evidence="1">
    <location>
        <begin position="1179"/>
        <end position="1192"/>
    </location>
</feature>
<feature type="compositionally biased region" description="Low complexity" evidence="1">
    <location>
        <begin position="971"/>
        <end position="983"/>
    </location>
</feature>